<keyword evidence="3" id="KW-1185">Reference proteome</keyword>
<sequence>MKILNRSIGISHGQLKQLNLIKNIDKQPKNSAKDSTLITSYNAKDIFNTQTHQIELQQYEQADKLLSDLLKNIKNLQDQPSALYQNIKQTAESLEKKYPQFTSRLNQISTNIPQLTSEINAIKKEIDNSIQNERKVLSHYLIMEQNKDSISKTSVNNQMISLLKKEIKAQPTKIHSNFGQSISHLLSDN</sequence>
<accession>A0A1I1EM52</accession>
<keyword evidence="1" id="KW-0175">Coiled coil</keyword>
<proteinExistence type="predicted"/>
<gene>
    <name evidence="2" type="ORF">SAMN02745150_01099</name>
</gene>
<dbReference type="Proteomes" id="UP000240042">
    <property type="component" value="Unassembled WGS sequence"/>
</dbReference>
<reference evidence="3" key="1">
    <citation type="submission" date="2016-10" db="EMBL/GenBank/DDBJ databases">
        <authorList>
            <person name="Varghese N."/>
            <person name="Submissions S."/>
        </authorList>
    </citation>
    <scope>NUCLEOTIDE SEQUENCE [LARGE SCALE GENOMIC DNA]</scope>
    <source>
        <strain evidence="3">ATCC 43811</strain>
    </source>
</reference>
<dbReference type="EMBL" id="FOKY01000012">
    <property type="protein sequence ID" value="SFB86010.1"/>
    <property type="molecule type" value="Genomic_DNA"/>
</dbReference>
<evidence type="ECO:0000313" key="2">
    <source>
        <dbReference type="EMBL" id="SFB86010.1"/>
    </source>
</evidence>
<evidence type="ECO:0000313" key="3">
    <source>
        <dbReference type="Proteomes" id="UP000240042"/>
    </source>
</evidence>
<name>A0A1I1EM52_BREAD</name>
<feature type="coiled-coil region" evidence="1">
    <location>
        <begin position="105"/>
        <end position="132"/>
    </location>
</feature>
<dbReference type="STRING" id="34097.SAMN02745150_01099"/>
<protein>
    <submittedName>
        <fullName evidence="2">Uncharacterized protein</fullName>
    </submittedName>
</protein>
<dbReference type="RefSeq" id="WP_092319442.1">
    <property type="nucleotide sequence ID" value="NZ_FOKY01000012.1"/>
</dbReference>
<evidence type="ECO:0000256" key="1">
    <source>
        <dbReference type="SAM" id="Coils"/>
    </source>
</evidence>
<dbReference type="AlphaFoldDB" id="A0A1I1EM52"/>
<organism evidence="2 3">
    <name type="scientific">Brevinema andersonii</name>
    <dbReference type="NCBI Taxonomy" id="34097"/>
    <lineage>
        <taxon>Bacteria</taxon>
        <taxon>Pseudomonadati</taxon>
        <taxon>Spirochaetota</taxon>
        <taxon>Spirochaetia</taxon>
        <taxon>Brevinematales</taxon>
        <taxon>Brevinemataceae</taxon>
        <taxon>Brevinema</taxon>
    </lineage>
</organism>